<evidence type="ECO:0000313" key="3">
    <source>
        <dbReference type="EMBL" id="RVD86202.1"/>
    </source>
</evidence>
<reference evidence="3 4" key="1">
    <citation type="submission" date="2019-01" db="EMBL/GenBank/DDBJ databases">
        <title>Intercellular communication is required for trap formation in the nematode-trapping fungus Duddingtonia flagrans.</title>
        <authorList>
            <person name="Youssar L."/>
            <person name="Wernet V."/>
            <person name="Hensel N."/>
            <person name="Hildebrandt H.-G."/>
            <person name="Fischer R."/>
        </authorList>
    </citation>
    <scope>NUCLEOTIDE SEQUENCE [LARGE SCALE GENOMIC DNA]</scope>
    <source>
        <strain evidence="3 4">CBS H-5679</strain>
    </source>
</reference>
<keyword evidence="4" id="KW-1185">Reference proteome</keyword>
<name>A0A437A4T2_ARTFL</name>
<dbReference type="EMBL" id="SAEB01000006">
    <property type="protein sequence ID" value="RVD86202.1"/>
    <property type="molecule type" value="Genomic_DNA"/>
</dbReference>
<evidence type="ECO:0000256" key="2">
    <source>
        <dbReference type="SAM" id="Phobius"/>
    </source>
</evidence>
<feature type="compositionally biased region" description="Pro residues" evidence="1">
    <location>
        <begin position="88"/>
        <end position="100"/>
    </location>
</feature>
<feature type="region of interest" description="Disordered" evidence="1">
    <location>
        <begin position="52"/>
        <end position="101"/>
    </location>
</feature>
<protein>
    <submittedName>
        <fullName evidence="3">Uncharacterized protein</fullName>
    </submittedName>
</protein>
<accession>A0A437A4T2</accession>
<organism evidence="3 4">
    <name type="scientific">Arthrobotrys flagrans</name>
    <name type="common">Nematode-trapping fungus</name>
    <name type="synonym">Trichothecium flagrans</name>
    <dbReference type="NCBI Taxonomy" id="97331"/>
    <lineage>
        <taxon>Eukaryota</taxon>
        <taxon>Fungi</taxon>
        <taxon>Dikarya</taxon>
        <taxon>Ascomycota</taxon>
        <taxon>Pezizomycotina</taxon>
        <taxon>Orbiliomycetes</taxon>
        <taxon>Orbiliales</taxon>
        <taxon>Orbiliaceae</taxon>
        <taxon>Arthrobotrys</taxon>
    </lineage>
</organism>
<evidence type="ECO:0000313" key="4">
    <source>
        <dbReference type="Proteomes" id="UP000283090"/>
    </source>
</evidence>
<keyword evidence="2" id="KW-0472">Membrane</keyword>
<comment type="caution">
    <text evidence="3">The sequence shown here is derived from an EMBL/GenBank/DDBJ whole genome shotgun (WGS) entry which is preliminary data.</text>
</comment>
<dbReference type="AlphaFoldDB" id="A0A437A4T2"/>
<feature type="transmembrane region" description="Helical" evidence="2">
    <location>
        <begin position="6"/>
        <end position="24"/>
    </location>
</feature>
<dbReference type="Proteomes" id="UP000283090">
    <property type="component" value="Unassembled WGS sequence"/>
</dbReference>
<sequence>MSTTKLLFGLIYLFFIISSFLVFATKPHKRQGRKLEKVDIKDNEPTDVEILRFPQHQKNQSSPKLSNNTKNTALERSNPRSVSKVPTKPTPKPPPNPLTFPGPTKATLVPIVLSNTPTHIHTWIAATEPSGILTTYTVSTPSPKPMLVYNCNIIPALCNAARKHLGVGVTTTTLIYDRWKPERVGGAKVGGRTRADERRRRACGNGRRLLSPEEHRAGLRCPAVDVVFGGKTQRAQPGVFTVQSKVLITTEIGGETVTLTTYAPAVFPGDILMTNTVNPDGDGDAVTKTVGNQLAIETEVGGVWMRERISYTFSCEEFPPATSVQGGLGAEIYCVPIRQPDGFATEQNWQGSAIAGLRNYAQKSIHGFDPLRKKNYTTTNTLFEYDFEMRYSDGRGAVWVEGGGEVEYCYGPWGSNPKDCAVQTVARRALNHKEKKNKKVL</sequence>
<gene>
    <name evidence="3" type="ORF">DFL_004491</name>
</gene>
<dbReference type="STRING" id="97331.A0A437A4T2"/>
<keyword evidence="2" id="KW-1133">Transmembrane helix</keyword>
<feature type="compositionally biased region" description="Polar residues" evidence="1">
    <location>
        <begin position="56"/>
        <end position="81"/>
    </location>
</feature>
<evidence type="ECO:0000256" key="1">
    <source>
        <dbReference type="SAM" id="MobiDB-lite"/>
    </source>
</evidence>
<dbReference type="OrthoDB" id="4496865at2759"/>
<dbReference type="GeneID" id="93586802"/>
<dbReference type="VEuPathDB" id="FungiDB:DFL_004491"/>
<keyword evidence="2" id="KW-0812">Transmembrane</keyword>
<proteinExistence type="predicted"/>
<dbReference type="RefSeq" id="XP_067491746.1">
    <property type="nucleotide sequence ID" value="XM_067633593.1"/>
</dbReference>